<evidence type="ECO:0000256" key="1">
    <source>
        <dbReference type="SAM" id="MobiDB-lite"/>
    </source>
</evidence>
<sequence length="936" mass="100318">GPQLHDADGPPVPPYFSNEFDDSLAKRVENESERSRSDHARDDASIMGASAANEAAVGPSMAEGAEGGSSVSFGGTSPPVEEGSVSLGGTASPRTEAAAVTVGVNPPSAGRSTFIAEAYRVEGGTVYEAELAEPQSILPFYQRKGFCICQMITVTLLSIGIAVVTGVLLSKSSDGPREAETSADGTDGTLKLVPGEGDAVPQTSSPSEEPVSGMTASIRSPAPTTNVLFTNAPTSSQEPAPSTSEPTTPFFHYGYQSDSTHSWEYREKNDNGGSIPSDPSSFVGSVHYEPLHHALYVTGGTFASQVLDRVDVYEVGVEEAGNKDGDAMNEPVGVPGWSPTMGDCFYAVFALPTTEDVTNSPDVSDVGKLKLVHSRRFGSDGSREACSAVDVLFASSPYDLSPLDRIPIRSVRLLMAGHVESENYEEGYLVSELPRGMYNEASVYAFAQLVDIRMDDHPQSDFEWIVTTGVESRALLNDMLPSEMRTVYPVSLVADPVSKSHYYVAMLASNDGELNQKSEEDGGMEPKGVNDDPTTGEGASARSYTDYDSSDGQLIVDGADDRFGLHGRPVYGSDYRIILKKMSVEKVTDPPWLDDLELVLAGTSANAGTVSMRHQWMEEFSPERGEDARPAGLLYAPGGSTGGEDDVLVMVGTTAGRGARSGHLDGFVTKVRTDTGAFAGGEEFDAVTGSFLNTDSERIASDPGQDEIVTGVCAKPLRTVGDQDKTEHVYVVGGTSAKLPAIPPGTRDSEFEQSFGKTGGGRNVFGATTAITTTAARKTPVCSICSQGLTVDGSTVVPNSGGQDCSPGDQQHAEEGLRGVPHEDRPGHDERPMDRPGRRRALPRPAEGLREEDRFRVRLRRDQRRSRRVLNRHRQGRRGSDGLFRDRLGRPAVHGVGWDGRLRFVLQDRRRFTQVLAAVRIGGGRRPVARERWADH</sequence>
<feature type="compositionally biased region" description="Basic and acidic residues" evidence="1">
    <location>
        <begin position="23"/>
        <end position="44"/>
    </location>
</feature>
<feature type="region of interest" description="Disordered" evidence="1">
    <location>
        <begin position="798"/>
        <end position="849"/>
    </location>
</feature>
<feature type="compositionally biased region" description="Polar residues" evidence="1">
    <location>
        <begin position="214"/>
        <end position="231"/>
    </location>
</feature>
<feature type="compositionally biased region" description="Basic and acidic residues" evidence="1">
    <location>
        <begin position="811"/>
        <end position="836"/>
    </location>
</feature>
<name>K0RAL4_THAOC</name>
<feature type="non-terminal residue" evidence="2">
    <location>
        <position position="1"/>
    </location>
</feature>
<gene>
    <name evidence="2" type="ORF">THAOC_31771</name>
</gene>
<feature type="compositionally biased region" description="Low complexity" evidence="1">
    <location>
        <begin position="232"/>
        <end position="249"/>
    </location>
</feature>
<evidence type="ECO:0000313" key="2">
    <source>
        <dbReference type="EMBL" id="EJK49359.1"/>
    </source>
</evidence>
<protein>
    <submittedName>
        <fullName evidence="2">Uncharacterized protein</fullName>
    </submittedName>
</protein>
<dbReference type="OrthoDB" id="10644685at2759"/>
<feature type="region of interest" description="Disordered" evidence="1">
    <location>
        <begin position="1"/>
        <end position="92"/>
    </location>
</feature>
<keyword evidence="3" id="KW-1185">Reference proteome</keyword>
<accession>K0RAL4</accession>
<dbReference type="EMBL" id="AGNL01044870">
    <property type="protein sequence ID" value="EJK49359.1"/>
    <property type="molecule type" value="Genomic_DNA"/>
</dbReference>
<proteinExistence type="predicted"/>
<reference evidence="2 3" key="1">
    <citation type="journal article" date="2012" name="Genome Biol.">
        <title>Genome and low-iron response of an oceanic diatom adapted to chronic iron limitation.</title>
        <authorList>
            <person name="Lommer M."/>
            <person name="Specht M."/>
            <person name="Roy A.S."/>
            <person name="Kraemer L."/>
            <person name="Andreson R."/>
            <person name="Gutowska M.A."/>
            <person name="Wolf J."/>
            <person name="Bergner S.V."/>
            <person name="Schilhabel M.B."/>
            <person name="Klostermeier U.C."/>
            <person name="Beiko R.G."/>
            <person name="Rosenstiel P."/>
            <person name="Hippler M."/>
            <person name="Laroche J."/>
        </authorList>
    </citation>
    <scope>NUCLEOTIDE SEQUENCE [LARGE SCALE GENOMIC DNA]</scope>
    <source>
        <strain evidence="2 3">CCMP1005</strain>
    </source>
</reference>
<feature type="region of interest" description="Disordered" evidence="1">
    <location>
        <begin position="171"/>
        <end position="249"/>
    </location>
</feature>
<organism evidence="2 3">
    <name type="scientific">Thalassiosira oceanica</name>
    <name type="common">Marine diatom</name>
    <dbReference type="NCBI Taxonomy" id="159749"/>
    <lineage>
        <taxon>Eukaryota</taxon>
        <taxon>Sar</taxon>
        <taxon>Stramenopiles</taxon>
        <taxon>Ochrophyta</taxon>
        <taxon>Bacillariophyta</taxon>
        <taxon>Coscinodiscophyceae</taxon>
        <taxon>Thalassiosirophycidae</taxon>
        <taxon>Thalassiosirales</taxon>
        <taxon>Thalassiosiraceae</taxon>
        <taxon>Thalassiosira</taxon>
    </lineage>
</organism>
<dbReference type="eggNOG" id="ENOG502SS6X">
    <property type="taxonomic scope" value="Eukaryota"/>
</dbReference>
<feature type="region of interest" description="Disordered" evidence="1">
    <location>
        <begin position="513"/>
        <end position="546"/>
    </location>
</feature>
<evidence type="ECO:0000313" key="3">
    <source>
        <dbReference type="Proteomes" id="UP000266841"/>
    </source>
</evidence>
<comment type="caution">
    <text evidence="2">The sequence shown here is derived from an EMBL/GenBank/DDBJ whole genome shotgun (WGS) entry which is preliminary data.</text>
</comment>
<dbReference type="AlphaFoldDB" id="K0RAL4"/>
<dbReference type="Proteomes" id="UP000266841">
    <property type="component" value="Unassembled WGS sequence"/>
</dbReference>